<dbReference type="GO" id="GO:0008483">
    <property type="term" value="F:transaminase activity"/>
    <property type="evidence" value="ECO:0007669"/>
    <property type="project" value="InterPro"/>
</dbReference>
<dbReference type="PANTHER" id="PTHR43713">
    <property type="entry name" value="GLUTAMATE-1-SEMIALDEHYDE 2,1-AMINOMUTASE"/>
    <property type="match status" value="1"/>
</dbReference>
<dbReference type="GO" id="GO:0005737">
    <property type="term" value="C:cytoplasm"/>
    <property type="evidence" value="ECO:0007669"/>
    <property type="project" value="UniProtKB-SubCell"/>
</dbReference>
<keyword evidence="7" id="KW-0963">Cytoplasm</keyword>
<name>A0A4R8MH36_9BACT</name>
<dbReference type="InterPro" id="IPR049704">
    <property type="entry name" value="Aminotrans_3_PPA_site"/>
</dbReference>
<comment type="cofactor">
    <cofactor evidence="1 7">
        <name>pyridoxal 5'-phosphate</name>
        <dbReference type="ChEBI" id="CHEBI:597326"/>
    </cofactor>
</comment>
<comment type="similarity">
    <text evidence="3 7">Belongs to the class-III pyridoxal-phosphate-dependent aminotransferase family. HemL subfamily.</text>
</comment>
<dbReference type="Proteomes" id="UP000295066">
    <property type="component" value="Unassembled WGS sequence"/>
</dbReference>
<reference evidence="8 9" key="1">
    <citation type="submission" date="2019-03" db="EMBL/GenBank/DDBJ databases">
        <title>Genomic Encyclopedia of Type Strains, Phase IV (KMG-IV): sequencing the most valuable type-strain genomes for metagenomic binning, comparative biology and taxonomic classification.</title>
        <authorList>
            <person name="Goeker M."/>
        </authorList>
    </citation>
    <scope>NUCLEOTIDE SEQUENCE [LARGE SCALE GENOMIC DNA]</scope>
    <source>
        <strain evidence="8 9">DSM 25964</strain>
    </source>
</reference>
<feature type="modified residue" description="N6-(pyridoxal phosphate)lysine" evidence="7">
    <location>
        <position position="265"/>
    </location>
</feature>
<comment type="subcellular location">
    <subcellularLocation>
        <location evidence="7">Cytoplasm</location>
    </subcellularLocation>
</comment>
<dbReference type="NCBIfam" id="TIGR00713">
    <property type="entry name" value="hemL"/>
    <property type="match status" value="1"/>
</dbReference>
<keyword evidence="5 7" id="KW-0413">Isomerase</keyword>
<organism evidence="8 9">
    <name type="scientific">Aminivibrio pyruvatiphilus</name>
    <dbReference type="NCBI Taxonomy" id="1005740"/>
    <lineage>
        <taxon>Bacteria</taxon>
        <taxon>Thermotogati</taxon>
        <taxon>Synergistota</taxon>
        <taxon>Synergistia</taxon>
        <taxon>Synergistales</taxon>
        <taxon>Aminobacteriaceae</taxon>
        <taxon>Aminivibrio</taxon>
    </lineage>
</organism>
<evidence type="ECO:0000256" key="4">
    <source>
        <dbReference type="ARBA" id="ARBA00022898"/>
    </source>
</evidence>
<dbReference type="FunFam" id="3.40.640.10:FF:000021">
    <property type="entry name" value="Glutamate-1-semialdehyde 2,1-aminomutase"/>
    <property type="match status" value="1"/>
</dbReference>
<evidence type="ECO:0000256" key="3">
    <source>
        <dbReference type="ARBA" id="ARBA00008981"/>
    </source>
</evidence>
<dbReference type="GO" id="GO:0006782">
    <property type="term" value="P:protoporphyrinogen IX biosynthetic process"/>
    <property type="evidence" value="ECO:0007669"/>
    <property type="project" value="UniProtKB-UniRule"/>
</dbReference>
<evidence type="ECO:0000256" key="7">
    <source>
        <dbReference type="HAMAP-Rule" id="MF_00375"/>
    </source>
</evidence>
<protein>
    <recommendedName>
        <fullName evidence="7">Glutamate-1-semialdehyde 2,1-aminomutase</fullName>
        <shortName evidence="7">GSA</shortName>
        <ecNumber evidence="7">5.4.3.8</ecNumber>
    </recommendedName>
    <alternativeName>
        <fullName evidence="7">Glutamate-1-semialdehyde aminotransferase</fullName>
        <shortName evidence="7">GSA-AT</shortName>
    </alternativeName>
</protein>
<accession>A0A4R8MH36</accession>
<dbReference type="EMBL" id="SORI01000001">
    <property type="protein sequence ID" value="TDY64864.1"/>
    <property type="molecule type" value="Genomic_DNA"/>
</dbReference>
<comment type="pathway">
    <text evidence="2">Porphyrin-containing compound metabolism; protoporphyrin-IX biosynthesis; 5-aminolevulinate from L-glutamyl-tRNA(Glu): step 2/2.</text>
</comment>
<dbReference type="Gene3D" id="3.40.640.10">
    <property type="entry name" value="Type I PLP-dependent aspartate aminotransferase-like (Major domain)"/>
    <property type="match status" value="1"/>
</dbReference>
<dbReference type="EC" id="5.4.3.8" evidence="7"/>
<dbReference type="RefSeq" id="WP_133955085.1">
    <property type="nucleotide sequence ID" value="NZ_SORI01000001.1"/>
</dbReference>
<dbReference type="HAMAP" id="MF_00375">
    <property type="entry name" value="HemL_aminotrans_3"/>
    <property type="match status" value="1"/>
</dbReference>
<dbReference type="InterPro" id="IPR004639">
    <property type="entry name" value="4pyrrol_synth_GluAld_NH2Trfase"/>
</dbReference>
<dbReference type="Pfam" id="PF00202">
    <property type="entry name" value="Aminotran_3"/>
    <property type="match status" value="1"/>
</dbReference>
<dbReference type="InterPro" id="IPR015422">
    <property type="entry name" value="PyrdxlP-dep_Trfase_small"/>
</dbReference>
<dbReference type="NCBIfam" id="NF000818">
    <property type="entry name" value="PRK00062.1"/>
    <property type="match status" value="1"/>
</dbReference>
<evidence type="ECO:0000256" key="2">
    <source>
        <dbReference type="ARBA" id="ARBA00004819"/>
    </source>
</evidence>
<keyword evidence="4 7" id="KW-0663">Pyridoxal phosphate</keyword>
<dbReference type="Gene3D" id="3.90.1150.10">
    <property type="entry name" value="Aspartate Aminotransferase, domain 1"/>
    <property type="match status" value="1"/>
</dbReference>
<dbReference type="UniPathway" id="UPA00251">
    <property type="reaction ID" value="UER00317"/>
</dbReference>
<dbReference type="GO" id="GO:0030170">
    <property type="term" value="F:pyridoxal phosphate binding"/>
    <property type="evidence" value="ECO:0007669"/>
    <property type="project" value="InterPro"/>
</dbReference>
<dbReference type="GO" id="GO:0042286">
    <property type="term" value="F:glutamate-1-semialdehyde 2,1-aminomutase activity"/>
    <property type="evidence" value="ECO:0007669"/>
    <property type="project" value="UniProtKB-UniRule"/>
</dbReference>
<dbReference type="SUPFAM" id="SSF53383">
    <property type="entry name" value="PLP-dependent transferases"/>
    <property type="match status" value="1"/>
</dbReference>
<dbReference type="CDD" id="cd00610">
    <property type="entry name" value="OAT_like"/>
    <property type="match status" value="1"/>
</dbReference>
<evidence type="ECO:0000256" key="1">
    <source>
        <dbReference type="ARBA" id="ARBA00001933"/>
    </source>
</evidence>
<dbReference type="InterPro" id="IPR005814">
    <property type="entry name" value="Aminotrans_3"/>
</dbReference>
<comment type="caution">
    <text evidence="8">The sequence shown here is derived from an EMBL/GenBank/DDBJ whole genome shotgun (WGS) entry which is preliminary data.</text>
</comment>
<dbReference type="AlphaFoldDB" id="A0A4R8MH36"/>
<dbReference type="InterPro" id="IPR015424">
    <property type="entry name" value="PyrdxlP-dep_Trfase"/>
</dbReference>
<sequence>MATSAEWFTRAKESLAGGVNSPVRCWRGVGGDPLFFFRGEGPYLYSVEGKRYTDYVGSWGPLILGHGHPEVVEAVCRAASDSTSFGACCPAEVELAEEVKGVFPSMELLRFVSSGTEAVMTALRVARGFTGRDLVVKFEGCYHGHSDSMLVNAGSGALTLGNPDSGGVPASVASATVVVPFNDGEKVAEAFRLFSGRIAAVIVEPWAGNMGLVPPCEGFLPFLREITEKHGALLVFDEVITGFRVSEGGAQQRAGIVPDLTCLGKIIGGGLPVGAVGGRREVMEVLAPLGPVYQAGTLSGNPLAMASGLATLGALKREGVYERLEETAVQLADGLKDAASHAGVPLSVSRFGSVLGLFFAPRLPRNLGEVKGTDGAKYPPFFHGMEERGQYFAPSPFEAAFVSLAHGREVVEETLAAAREVFTSL</sequence>
<dbReference type="InterPro" id="IPR015421">
    <property type="entry name" value="PyrdxlP-dep_Trfase_major"/>
</dbReference>
<comment type="subunit">
    <text evidence="7">Homodimer.</text>
</comment>
<keyword evidence="6 7" id="KW-0627">Porphyrin biosynthesis</keyword>
<evidence type="ECO:0000256" key="5">
    <source>
        <dbReference type="ARBA" id="ARBA00023235"/>
    </source>
</evidence>
<evidence type="ECO:0000313" key="9">
    <source>
        <dbReference type="Proteomes" id="UP000295066"/>
    </source>
</evidence>
<dbReference type="PROSITE" id="PS00600">
    <property type="entry name" value="AA_TRANSFER_CLASS_3"/>
    <property type="match status" value="1"/>
</dbReference>
<keyword evidence="9" id="KW-1185">Reference proteome</keyword>
<comment type="catalytic activity">
    <reaction evidence="7">
        <text>(S)-4-amino-5-oxopentanoate = 5-aminolevulinate</text>
        <dbReference type="Rhea" id="RHEA:14265"/>
        <dbReference type="ChEBI" id="CHEBI:57501"/>
        <dbReference type="ChEBI" id="CHEBI:356416"/>
        <dbReference type="EC" id="5.4.3.8"/>
    </reaction>
</comment>
<evidence type="ECO:0000256" key="6">
    <source>
        <dbReference type="ARBA" id="ARBA00023244"/>
    </source>
</evidence>
<gene>
    <name evidence="7" type="primary">hemL</name>
    <name evidence="8" type="ORF">C8D99_1019</name>
</gene>
<proteinExistence type="inferred from homology"/>
<dbReference type="OrthoDB" id="1906at2"/>
<evidence type="ECO:0000313" key="8">
    <source>
        <dbReference type="EMBL" id="TDY64864.1"/>
    </source>
</evidence>
<dbReference type="PANTHER" id="PTHR43713:SF3">
    <property type="entry name" value="GLUTAMATE-1-SEMIALDEHYDE 2,1-AMINOMUTASE 1, CHLOROPLASTIC-RELATED"/>
    <property type="match status" value="1"/>
</dbReference>